<evidence type="ECO:0000313" key="7">
    <source>
        <dbReference type="Proteomes" id="UP000077266"/>
    </source>
</evidence>
<dbReference type="Proteomes" id="UP000077266">
    <property type="component" value="Unassembled WGS sequence"/>
</dbReference>
<protein>
    <submittedName>
        <fullName evidence="6">FAD/NAD(P)-binding domain-containing protein</fullName>
    </submittedName>
</protein>
<dbReference type="OrthoDB" id="66881at2759"/>
<dbReference type="PANTHER" id="PTHR23023">
    <property type="entry name" value="DIMETHYLANILINE MONOOXYGENASE"/>
    <property type="match status" value="1"/>
</dbReference>
<feature type="signal peptide" evidence="5">
    <location>
        <begin position="1"/>
        <end position="18"/>
    </location>
</feature>
<dbReference type="SUPFAM" id="SSF51905">
    <property type="entry name" value="FAD/NAD(P)-binding domain"/>
    <property type="match status" value="1"/>
</dbReference>
<dbReference type="STRING" id="1314781.A0A165PAS7"/>
<dbReference type="InParanoid" id="A0A165PAS7"/>
<feature type="chain" id="PRO_5007863883" evidence="5">
    <location>
        <begin position="19"/>
        <end position="560"/>
    </location>
</feature>
<evidence type="ECO:0000256" key="1">
    <source>
        <dbReference type="ARBA" id="ARBA00009183"/>
    </source>
</evidence>
<accession>A0A165PAS7</accession>
<keyword evidence="3" id="KW-0274">FAD</keyword>
<dbReference type="InterPro" id="IPR036188">
    <property type="entry name" value="FAD/NAD-bd_sf"/>
</dbReference>
<dbReference type="Pfam" id="PF13450">
    <property type="entry name" value="NAD_binding_8"/>
    <property type="match status" value="1"/>
</dbReference>
<dbReference type="InterPro" id="IPR050346">
    <property type="entry name" value="FMO-like"/>
</dbReference>
<dbReference type="GO" id="GO:0050660">
    <property type="term" value="F:flavin adenine dinucleotide binding"/>
    <property type="evidence" value="ECO:0007669"/>
    <property type="project" value="InterPro"/>
</dbReference>
<dbReference type="PRINTS" id="PR00419">
    <property type="entry name" value="ADXRDTASE"/>
</dbReference>
<evidence type="ECO:0000256" key="3">
    <source>
        <dbReference type="ARBA" id="ARBA00022827"/>
    </source>
</evidence>
<keyword evidence="5" id="KW-0732">Signal</keyword>
<dbReference type="InterPro" id="IPR020946">
    <property type="entry name" value="Flavin_mOase-like"/>
</dbReference>
<evidence type="ECO:0000256" key="5">
    <source>
        <dbReference type="SAM" id="SignalP"/>
    </source>
</evidence>
<proteinExistence type="inferred from homology"/>
<dbReference type="Gene3D" id="3.50.50.60">
    <property type="entry name" value="FAD/NAD(P)-binding domain"/>
    <property type="match status" value="2"/>
</dbReference>
<evidence type="ECO:0000313" key="6">
    <source>
        <dbReference type="EMBL" id="KZW01902.1"/>
    </source>
</evidence>
<dbReference type="Pfam" id="PF00743">
    <property type="entry name" value="FMO-like"/>
    <property type="match status" value="1"/>
</dbReference>
<dbReference type="EMBL" id="KV425891">
    <property type="protein sequence ID" value="KZW01902.1"/>
    <property type="molecule type" value="Genomic_DNA"/>
</dbReference>
<evidence type="ECO:0000256" key="2">
    <source>
        <dbReference type="ARBA" id="ARBA00022630"/>
    </source>
</evidence>
<dbReference type="GO" id="GO:0050661">
    <property type="term" value="F:NADP binding"/>
    <property type="evidence" value="ECO:0007669"/>
    <property type="project" value="InterPro"/>
</dbReference>
<gene>
    <name evidence="6" type="ORF">EXIGLDRAFT_638091</name>
</gene>
<dbReference type="GO" id="GO:0004499">
    <property type="term" value="F:N,N-dimethylaniline monooxygenase activity"/>
    <property type="evidence" value="ECO:0007669"/>
    <property type="project" value="InterPro"/>
</dbReference>
<keyword evidence="2" id="KW-0285">Flavoprotein</keyword>
<name>A0A165PAS7_EXIGL</name>
<sequence>MLSKVPVVVAFSAGLVAAAQLPLGGNDGHDSPYHHFESQIRRVAVIGAGPAGLQHAAVLRENGFEVRLFERAPGPGGNWLTTSELPVSADFPDRRIEDGAYVPDIPHRLPHSRVYHNGDDGISLDVRWREQWSPSPVWEHLTTNSPSVITKLPEVEYPPDHTWILSNKQIRRHVRQYAAYKGLLADDEEARNITSYSTRVERLHKPEGSSRWTLTLRRLQWHGAAAIRADWWTEEFDAVLVATGGYDSPHTPSIPGVPEWAEKFPAHIFHSREYRHPSSVEGKDVLIIGASVSAAEISRDIAPHVRSFSVSVRDRDRSSVDARRSVRRLAANITRIPEIKRFHSIGDATSVRDAKLELINGTIISGFDKIIFATGFRRSNPFLAGFHNSTIKGDENPDVDVAPIITDGTHIRSIHWTGHYIPDPTLAFTVGRPWTMGTLAALAVARTWSGKARLPNLQKRWEQYEGPQRNTFFAGLFGSLGHQAYHRQFIVWLNNEALELGGRLVDQWALGNREEFVYYANLEWAEDYVTAANFSRYENTPRSEWGKEESTLVTDVYNDW</sequence>
<dbReference type="AlphaFoldDB" id="A0A165PAS7"/>
<keyword evidence="4" id="KW-0560">Oxidoreductase</keyword>
<keyword evidence="7" id="KW-1185">Reference proteome</keyword>
<comment type="similarity">
    <text evidence="1">Belongs to the FMO family.</text>
</comment>
<reference evidence="6 7" key="1">
    <citation type="journal article" date="2016" name="Mol. Biol. Evol.">
        <title>Comparative Genomics of Early-Diverging Mushroom-Forming Fungi Provides Insights into the Origins of Lignocellulose Decay Capabilities.</title>
        <authorList>
            <person name="Nagy L.G."/>
            <person name="Riley R."/>
            <person name="Tritt A."/>
            <person name="Adam C."/>
            <person name="Daum C."/>
            <person name="Floudas D."/>
            <person name="Sun H."/>
            <person name="Yadav J.S."/>
            <person name="Pangilinan J."/>
            <person name="Larsson K.H."/>
            <person name="Matsuura K."/>
            <person name="Barry K."/>
            <person name="Labutti K."/>
            <person name="Kuo R."/>
            <person name="Ohm R.A."/>
            <person name="Bhattacharya S.S."/>
            <person name="Shirouzu T."/>
            <person name="Yoshinaga Y."/>
            <person name="Martin F.M."/>
            <person name="Grigoriev I.V."/>
            <person name="Hibbett D.S."/>
        </authorList>
    </citation>
    <scope>NUCLEOTIDE SEQUENCE [LARGE SCALE GENOMIC DNA]</scope>
    <source>
        <strain evidence="6 7">HHB12029</strain>
    </source>
</reference>
<organism evidence="6 7">
    <name type="scientific">Exidia glandulosa HHB12029</name>
    <dbReference type="NCBI Taxonomy" id="1314781"/>
    <lineage>
        <taxon>Eukaryota</taxon>
        <taxon>Fungi</taxon>
        <taxon>Dikarya</taxon>
        <taxon>Basidiomycota</taxon>
        <taxon>Agaricomycotina</taxon>
        <taxon>Agaricomycetes</taxon>
        <taxon>Auriculariales</taxon>
        <taxon>Exidiaceae</taxon>
        <taxon>Exidia</taxon>
    </lineage>
</organism>
<evidence type="ECO:0000256" key="4">
    <source>
        <dbReference type="ARBA" id="ARBA00023002"/>
    </source>
</evidence>